<evidence type="ECO:0000256" key="2">
    <source>
        <dbReference type="ARBA" id="ARBA00004214"/>
    </source>
</evidence>
<evidence type="ECO:0000313" key="10">
    <source>
        <dbReference type="EMBL" id="CAD5123339.1"/>
    </source>
</evidence>
<comment type="caution">
    <text evidence="10">The sequence shown here is derived from an EMBL/GenBank/DDBJ whole genome shotgun (WGS) entry which is preliminary data.</text>
</comment>
<dbReference type="GO" id="GO:0005814">
    <property type="term" value="C:centriole"/>
    <property type="evidence" value="ECO:0007669"/>
    <property type="project" value="UniProtKB-SubCell"/>
</dbReference>
<evidence type="ECO:0000256" key="4">
    <source>
        <dbReference type="ARBA" id="ARBA00014053"/>
    </source>
</evidence>
<keyword evidence="7" id="KW-0206">Cytoskeleton</keyword>
<dbReference type="Pfam" id="PF15007">
    <property type="entry name" value="CEP44"/>
    <property type="match status" value="1"/>
</dbReference>
<evidence type="ECO:0000313" key="11">
    <source>
        <dbReference type="Proteomes" id="UP000549394"/>
    </source>
</evidence>
<dbReference type="InterPro" id="IPR029157">
    <property type="entry name" value="CEP44_CC"/>
</dbReference>
<feature type="domain" description="Centrosomal CEP44" evidence="9">
    <location>
        <begin position="5"/>
        <end position="124"/>
    </location>
</feature>
<proteinExistence type="predicted"/>
<protein>
    <recommendedName>
        <fullName evidence="4">Centrosomal protein of 44 kDa</fullName>
    </recommendedName>
</protein>
<keyword evidence="11" id="KW-1185">Reference proteome</keyword>
<dbReference type="GO" id="GO:0005813">
    <property type="term" value="C:centrosome"/>
    <property type="evidence" value="ECO:0007669"/>
    <property type="project" value="TreeGrafter"/>
</dbReference>
<evidence type="ECO:0000256" key="5">
    <source>
        <dbReference type="ARBA" id="ARBA00022490"/>
    </source>
</evidence>
<dbReference type="GO" id="GO:0007099">
    <property type="term" value="P:centriole replication"/>
    <property type="evidence" value="ECO:0007669"/>
    <property type="project" value="TreeGrafter"/>
</dbReference>
<dbReference type="PANTHER" id="PTHR31477:SF1">
    <property type="entry name" value="CENTROSOMAL PROTEIN OF 44 KDA"/>
    <property type="match status" value="1"/>
</dbReference>
<accession>A0A7I8W5G5</accession>
<dbReference type="GO" id="GO:0030496">
    <property type="term" value="C:midbody"/>
    <property type="evidence" value="ECO:0007669"/>
    <property type="project" value="UniProtKB-SubCell"/>
</dbReference>
<comment type="subcellular location">
    <subcellularLocation>
        <location evidence="1">Cytoplasm</location>
        <location evidence="1">Cytoskeleton</location>
        <location evidence="1">Microtubule organizing center</location>
        <location evidence="1">Centrosome</location>
        <location evidence="1">Centriole</location>
    </subcellularLocation>
    <subcellularLocation>
        <location evidence="3">Cytoplasm</location>
        <location evidence="3">Cytoskeleton</location>
        <location evidence="3">Spindle pole</location>
    </subcellularLocation>
    <subcellularLocation>
        <location evidence="2">Midbody</location>
    </subcellularLocation>
</comment>
<dbReference type="EMBL" id="CAJFCJ010000019">
    <property type="protein sequence ID" value="CAD5123339.1"/>
    <property type="molecule type" value="Genomic_DNA"/>
</dbReference>
<dbReference type="OrthoDB" id="259598at2759"/>
<keyword evidence="6" id="KW-0175">Coiled coil</keyword>
<dbReference type="GO" id="GO:0000922">
    <property type="term" value="C:spindle pole"/>
    <property type="evidence" value="ECO:0007669"/>
    <property type="project" value="UniProtKB-SubCell"/>
</dbReference>
<comment type="function">
    <text evidence="8">Centriole-enriched microtubule-binding protein involved in centriole biogenesis. In collaboration with CEP295 and POC1B, is required for the centriole-to-centrosome conversion by ensuring the formation of bona fide centriole wall. Functions as a linker component that maintains centrosome cohesion. Associates with CROCC and regulates its stability and localization to the centrosome.</text>
</comment>
<dbReference type="Proteomes" id="UP000549394">
    <property type="component" value="Unassembled WGS sequence"/>
</dbReference>
<evidence type="ECO:0000259" key="9">
    <source>
        <dbReference type="Pfam" id="PF15007"/>
    </source>
</evidence>
<reference evidence="10 11" key="1">
    <citation type="submission" date="2020-08" db="EMBL/GenBank/DDBJ databases">
        <authorList>
            <person name="Hejnol A."/>
        </authorList>
    </citation>
    <scope>NUCLEOTIDE SEQUENCE [LARGE SCALE GENOMIC DNA]</scope>
</reference>
<evidence type="ECO:0000256" key="6">
    <source>
        <dbReference type="ARBA" id="ARBA00023054"/>
    </source>
</evidence>
<evidence type="ECO:0000256" key="1">
    <source>
        <dbReference type="ARBA" id="ARBA00004114"/>
    </source>
</evidence>
<dbReference type="GO" id="GO:0010457">
    <property type="term" value="P:centriole-centriole cohesion"/>
    <property type="evidence" value="ECO:0007669"/>
    <property type="project" value="TreeGrafter"/>
</dbReference>
<dbReference type="InterPro" id="IPR033603">
    <property type="entry name" value="CEP44"/>
</dbReference>
<evidence type="ECO:0000256" key="8">
    <source>
        <dbReference type="ARBA" id="ARBA00046235"/>
    </source>
</evidence>
<dbReference type="AlphaFoldDB" id="A0A7I8W5G5"/>
<sequence>MSCGDLNNSLRILQKELKLVRYTVDLDFDLIKEGSPNAYLPIYNYLLMHFSKYVASEINEHSIEVLGLSDARFVDALYKIFRELYKFKMPLTKDQFFSKGFVEKKMMMCAQIATKTRERHQSLAPKAPIVIPKAPGGTSGIKANFAKNAKDKNMNSSRLSSTMFEKSALPETKVDVKVTKHFPFKELDVNGDSVRSETSKFDRSLKLNKASKFDKGLKMEKTANVERTSMGIQTEIIPEKPCKCEELWAEFKNWQKKVEDRLILLENQKLLAQPKPKYDAAMYDDSSEQADDNFKIPESSSLEVSPQNVIKKDIVIESIQDESPDLQFQRISNFTSF</sequence>
<evidence type="ECO:0000256" key="3">
    <source>
        <dbReference type="ARBA" id="ARBA00004647"/>
    </source>
</evidence>
<evidence type="ECO:0000256" key="7">
    <source>
        <dbReference type="ARBA" id="ARBA00023212"/>
    </source>
</evidence>
<organism evidence="10 11">
    <name type="scientific">Dimorphilus gyrociliatus</name>
    <dbReference type="NCBI Taxonomy" id="2664684"/>
    <lineage>
        <taxon>Eukaryota</taxon>
        <taxon>Metazoa</taxon>
        <taxon>Spiralia</taxon>
        <taxon>Lophotrochozoa</taxon>
        <taxon>Annelida</taxon>
        <taxon>Polychaeta</taxon>
        <taxon>Polychaeta incertae sedis</taxon>
        <taxon>Dinophilidae</taxon>
        <taxon>Dimorphilus</taxon>
    </lineage>
</organism>
<keyword evidence="5" id="KW-0963">Cytoplasm</keyword>
<gene>
    <name evidence="10" type="ORF">DGYR_LOCUS11026</name>
</gene>
<name>A0A7I8W5G5_9ANNE</name>
<dbReference type="PANTHER" id="PTHR31477">
    <property type="entry name" value="CENTROSOMAL PROTEIN OF 44 KDA"/>
    <property type="match status" value="1"/>
</dbReference>